<dbReference type="KEGG" id="alq:C7Y71_002740"/>
<keyword evidence="2" id="KW-1185">Reference proteome</keyword>
<accession>A0A5P8E530</accession>
<evidence type="ECO:0000313" key="1">
    <source>
        <dbReference type="EMBL" id="QFQ12024.1"/>
    </source>
</evidence>
<name>A0A5P8E530_9BACT</name>
<dbReference type="AlphaFoldDB" id="A0A5P8E530"/>
<organism evidence="1 2">
    <name type="scientific">Pseudoprevotella muciniphila</name>
    <dbReference type="NCBI Taxonomy" id="2133944"/>
    <lineage>
        <taxon>Bacteria</taxon>
        <taxon>Pseudomonadati</taxon>
        <taxon>Bacteroidota</taxon>
        <taxon>Bacteroidia</taxon>
        <taxon>Bacteroidales</taxon>
        <taxon>Prevotellaceae</taxon>
        <taxon>Pseudoprevotella</taxon>
    </lineage>
</organism>
<dbReference type="EMBL" id="CP033459">
    <property type="protein sequence ID" value="QFQ12024.1"/>
    <property type="molecule type" value="Genomic_DNA"/>
</dbReference>
<proteinExistence type="predicted"/>
<protein>
    <submittedName>
        <fullName evidence="1">Uncharacterized protein</fullName>
    </submittedName>
</protein>
<gene>
    <name evidence="1" type="ORF">C7Y71_002740</name>
</gene>
<reference evidence="1 2" key="1">
    <citation type="submission" date="2018-11" db="EMBL/GenBank/DDBJ databases">
        <authorList>
            <person name="Na S.W."/>
            <person name="Baik M."/>
        </authorList>
    </citation>
    <scope>NUCLEOTIDE SEQUENCE [LARGE SCALE GENOMIC DNA]</scope>
    <source>
        <strain evidence="1 2">E39</strain>
    </source>
</reference>
<evidence type="ECO:0000313" key="2">
    <source>
        <dbReference type="Proteomes" id="UP000249375"/>
    </source>
</evidence>
<sequence>MAQKLVVRDNEGIGIPLASVLTEDGILIGTTDLDGVLPDVNGAKRVRITHIAYKPQMVTVASLKDGIVVMEDYYRDVKVAIVRPKPYIYMEYYFRAFSYINDSLRAYAAGILPIAHDIKNKYEGKAHGHFWAFGGAANKALTWNTQDLQDRAQRTVSGALSPIEKSLHDGTKFKNYYKTTVETDEENRWLVRNPEGIVGNIVHSDGYSYTTLNGSKMQIYANKMNNESKIAKIREERNYDYQYMQIYKIDADGTIPRENFVMESNHWEYNAKAGRKTIIVYLYAVDNAYMDKDEYTAHAKGISKPYSGNMSLEALAEYEKKHNIPALPPEQMNTIMQLKKQTGRKN</sequence>
<dbReference type="Proteomes" id="UP000249375">
    <property type="component" value="Chromosome"/>
</dbReference>